<feature type="transmembrane region" description="Helical" evidence="5">
    <location>
        <begin position="415"/>
        <end position="438"/>
    </location>
</feature>
<dbReference type="Pfam" id="PF07690">
    <property type="entry name" value="MFS_1"/>
    <property type="match status" value="1"/>
</dbReference>
<dbReference type="InterPro" id="IPR050382">
    <property type="entry name" value="MFS_Na/Anion_cotransporter"/>
</dbReference>
<feature type="transmembrane region" description="Helical" evidence="5">
    <location>
        <begin position="376"/>
        <end position="403"/>
    </location>
</feature>
<dbReference type="Gene3D" id="1.20.1250.20">
    <property type="entry name" value="MFS general substrate transporter like domains"/>
    <property type="match status" value="1"/>
</dbReference>
<protein>
    <recommendedName>
        <fullName evidence="6">Major facilitator superfamily (MFS) profile domain-containing protein</fullName>
    </recommendedName>
</protein>
<dbReference type="GO" id="GO:0016020">
    <property type="term" value="C:membrane"/>
    <property type="evidence" value="ECO:0007669"/>
    <property type="project" value="UniProtKB-SubCell"/>
</dbReference>
<feature type="domain" description="Major facilitator superfamily (MFS) profile" evidence="6">
    <location>
        <begin position="270"/>
        <end position="546"/>
    </location>
</feature>
<comment type="subcellular location">
    <subcellularLocation>
        <location evidence="1">Membrane</location>
        <topology evidence="1">Multi-pass membrane protein</topology>
    </subcellularLocation>
</comment>
<dbReference type="AlphaFoldDB" id="A0A7R9I6P4"/>
<dbReference type="InterPro" id="IPR036259">
    <property type="entry name" value="MFS_trans_sf"/>
</dbReference>
<keyword evidence="4 5" id="KW-0472">Membrane</keyword>
<dbReference type="SUPFAM" id="SSF103473">
    <property type="entry name" value="MFS general substrate transporter"/>
    <property type="match status" value="1"/>
</dbReference>
<dbReference type="FunFam" id="1.20.1250.20:FF:000423">
    <property type="entry name" value="Putative inorganic phosphate cotransporter-like Protein"/>
    <property type="match status" value="1"/>
</dbReference>
<dbReference type="PANTHER" id="PTHR11662">
    <property type="entry name" value="SOLUTE CARRIER FAMILY 17"/>
    <property type="match status" value="1"/>
</dbReference>
<accession>A0A7R9I6P4</accession>
<keyword evidence="2 5" id="KW-0812">Transmembrane</keyword>
<dbReference type="PROSITE" id="PS50850">
    <property type="entry name" value="MFS"/>
    <property type="match status" value="1"/>
</dbReference>
<name>A0A7R9I6P4_9NEOP</name>
<dbReference type="PANTHER" id="PTHR11662:SF399">
    <property type="entry name" value="FI19708P1-RELATED"/>
    <property type="match status" value="1"/>
</dbReference>
<organism evidence="7">
    <name type="scientific">Timema bartmani</name>
    <dbReference type="NCBI Taxonomy" id="61472"/>
    <lineage>
        <taxon>Eukaryota</taxon>
        <taxon>Metazoa</taxon>
        <taxon>Ecdysozoa</taxon>
        <taxon>Arthropoda</taxon>
        <taxon>Hexapoda</taxon>
        <taxon>Insecta</taxon>
        <taxon>Pterygota</taxon>
        <taxon>Neoptera</taxon>
        <taxon>Polyneoptera</taxon>
        <taxon>Phasmatodea</taxon>
        <taxon>Timematodea</taxon>
        <taxon>Timematoidea</taxon>
        <taxon>Timematidae</taxon>
        <taxon>Timema</taxon>
    </lineage>
</organism>
<dbReference type="InterPro" id="IPR020846">
    <property type="entry name" value="MFS_dom"/>
</dbReference>
<keyword evidence="3 5" id="KW-1133">Transmembrane helix</keyword>
<proteinExistence type="predicted"/>
<reference evidence="7" key="1">
    <citation type="submission" date="2020-11" db="EMBL/GenBank/DDBJ databases">
        <authorList>
            <person name="Tran Van P."/>
        </authorList>
    </citation>
    <scope>NUCLEOTIDE SEQUENCE</scope>
</reference>
<evidence type="ECO:0000256" key="4">
    <source>
        <dbReference type="ARBA" id="ARBA00023136"/>
    </source>
</evidence>
<feature type="transmembrane region" description="Helical" evidence="5">
    <location>
        <begin position="245"/>
        <end position="273"/>
    </location>
</feature>
<gene>
    <name evidence="7" type="ORF">TBIB3V08_LOCUS10754</name>
</gene>
<evidence type="ECO:0000256" key="2">
    <source>
        <dbReference type="ARBA" id="ARBA00022692"/>
    </source>
</evidence>
<dbReference type="GO" id="GO:0006820">
    <property type="term" value="P:monoatomic anion transport"/>
    <property type="evidence" value="ECO:0007669"/>
    <property type="project" value="TreeGrafter"/>
</dbReference>
<feature type="transmembrane region" description="Helical" evidence="5">
    <location>
        <begin position="444"/>
        <end position="463"/>
    </location>
</feature>
<evidence type="ECO:0000256" key="5">
    <source>
        <dbReference type="SAM" id="Phobius"/>
    </source>
</evidence>
<sequence length="546" mass="60812">MNFTGDHAIISFGFYLHYGDVPGYDHHACTKCFASMAEAKAGQFQRTSNLLTSTSKKYQTVLGSSLATPRATTTTPLVDFLGNSFSTILKLLTPFVPIPLFTVPNLLVKERVYNERLLGSHFVVHHVAHLLNLPQKLREGMRGKQKQRKRHHMTEREKERLDGTGMTEKHLEQKLSTEHEFLSSTYVTHFPGIPSDAWCHKLDSLNSIKRYNHLDIFEEGNSAPAPVEDTADHDEQCRLNISTRLTFGLVACSTVFIMSAMGSSVPVAIIAMVKPSTSHLAAADTNLVVEGVCPERSDAAVNEQGVKLKDTEGEFDWDEITQSYIMTAGGYGSLATNLIGARLAEVYGPRLVCGTCVFVSGVLSLLIPVVARWNVWAFIVVRVVQGGLMGPIMPGFMILFASWVPPSERGHYSGIIFSAVILGSLFSMLVSGNLATYWGWESIFYFYGFLKIPFCVVWVFMMYDSPLHHPRISEEEKDYIVSNTKKDSKTVLAVPWLKILLSAPVWAVVAVNISVNWVSSTLQTELPIYMRNLLHFNINQVFMGGF</sequence>
<dbReference type="EMBL" id="OD570065">
    <property type="protein sequence ID" value="CAD7448468.1"/>
    <property type="molecule type" value="Genomic_DNA"/>
</dbReference>
<evidence type="ECO:0000256" key="1">
    <source>
        <dbReference type="ARBA" id="ARBA00004141"/>
    </source>
</evidence>
<dbReference type="GO" id="GO:0022857">
    <property type="term" value="F:transmembrane transporter activity"/>
    <property type="evidence" value="ECO:0007669"/>
    <property type="project" value="InterPro"/>
</dbReference>
<dbReference type="InterPro" id="IPR011701">
    <property type="entry name" value="MFS"/>
</dbReference>
<evidence type="ECO:0000256" key="3">
    <source>
        <dbReference type="ARBA" id="ARBA00022989"/>
    </source>
</evidence>
<evidence type="ECO:0000313" key="7">
    <source>
        <dbReference type="EMBL" id="CAD7448468.1"/>
    </source>
</evidence>
<evidence type="ECO:0000259" key="6">
    <source>
        <dbReference type="PROSITE" id="PS50850"/>
    </source>
</evidence>
<feature type="transmembrane region" description="Helical" evidence="5">
    <location>
        <begin position="351"/>
        <end position="370"/>
    </location>
</feature>